<dbReference type="AlphaFoldDB" id="A0A371RIH6"/>
<feature type="transmembrane region" description="Helical" evidence="1">
    <location>
        <begin position="203"/>
        <end position="221"/>
    </location>
</feature>
<evidence type="ECO:0000256" key="1">
    <source>
        <dbReference type="SAM" id="Phobius"/>
    </source>
</evidence>
<keyword evidence="1" id="KW-0472">Membrane</keyword>
<evidence type="ECO:0000313" key="3">
    <source>
        <dbReference type="Proteomes" id="UP000264589"/>
    </source>
</evidence>
<dbReference type="EMBL" id="QUQO01000001">
    <property type="protein sequence ID" value="RFB05241.1"/>
    <property type="molecule type" value="Genomic_DNA"/>
</dbReference>
<reference evidence="2 3" key="1">
    <citation type="submission" date="2018-08" db="EMBL/GenBank/DDBJ databases">
        <title>Parvularcula sp. SM1705, isolated from surface water of the South Sea China.</title>
        <authorList>
            <person name="Sun L."/>
        </authorList>
    </citation>
    <scope>NUCLEOTIDE SEQUENCE [LARGE SCALE GENOMIC DNA]</scope>
    <source>
        <strain evidence="2 3">SM1705</strain>
    </source>
</reference>
<dbReference type="RefSeq" id="WP_116391873.1">
    <property type="nucleotide sequence ID" value="NZ_QUQO01000001.1"/>
</dbReference>
<gene>
    <name evidence="2" type="ORF">DX908_08215</name>
</gene>
<proteinExistence type="predicted"/>
<protein>
    <recommendedName>
        <fullName evidence="4">Thioredoxin domain-containing protein</fullName>
    </recommendedName>
</protein>
<feature type="transmembrane region" description="Helical" evidence="1">
    <location>
        <begin position="15"/>
        <end position="34"/>
    </location>
</feature>
<evidence type="ECO:0000313" key="2">
    <source>
        <dbReference type="EMBL" id="RFB05241.1"/>
    </source>
</evidence>
<accession>A0A371RIH6</accession>
<sequence>MTDPHAPRTAPLGRLIKLMALIGAGFILFVVFAASQKPRTGPPGLEELAARMPGVRLTANEDGLAAFLAPGEEAETYDVLGAPEGLPGAIAVYFWPADCTTHCETAAQAFIAGLGSNSVFTPVIARQIPRSAGQRWEAALPMGVIGVNHFGGAHREHLSGSPRHIVIFYRNNREIARASGVDWSKQPAQDLIRALQDTLLPDIVFFFAPALCVATSSWLMIRRVP</sequence>
<keyword evidence="1" id="KW-0812">Transmembrane</keyword>
<comment type="caution">
    <text evidence="2">The sequence shown here is derived from an EMBL/GenBank/DDBJ whole genome shotgun (WGS) entry which is preliminary data.</text>
</comment>
<dbReference type="Proteomes" id="UP000264589">
    <property type="component" value="Unassembled WGS sequence"/>
</dbReference>
<organism evidence="2 3">
    <name type="scientific">Parvularcula marina</name>
    <dbReference type="NCBI Taxonomy" id="2292771"/>
    <lineage>
        <taxon>Bacteria</taxon>
        <taxon>Pseudomonadati</taxon>
        <taxon>Pseudomonadota</taxon>
        <taxon>Alphaproteobacteria</taxon>
        <taxon>Parvularculales</taxon>
        <taxon>Parvularculaceae</taxon>
        <taxon>Parvularcula</taxon>
    </lineage>
</organism>
<dbReference type="InParanoid" id="A0A371RIH6"/>
<keyword evidence="1" id="KW-1133">Transmembrane helix</keyword>
<name>A0A371RIH6_9PROT</name>
<evidence type="ECO:0008006" key="4">
    <source>
        <dbReference type="Google" id="ProtNLM"/>
    </source>
</evidence>
<keyword evidence="3" id="KW-1185">Reference proteome</keyword>